<sequence>MEKQITADATFKYKDGYILPEDLESWFTHGFIHPEDEVHIFEKDKSCVIFTVQQLLQQLKNSSSRNNASNFQQIPLLPDCYEDQFSEDVTTDEHELDKMLSELYSLVKSIDKSFMNNESKFQSVFNKTCFGCSSPKSQVILTTKLDVFQHIFSEDHLDFLSGFGFSKADFDQWKITLEELKKGNQEIFDLFMLQITGAPPPMTP</sequence>
<gene>
    <name evidence="1" type="ORF">FL82_08167</name>
</gene>
<dbReference type="CTD" id="9815356"/>
<proteinExistence type="predicted"/>
<evidence type="ECO:0000313" key="1">
    <source>
        <dbReference type="EMBL" id="OZF94559.1"/>
    </source>
</evidence>
<feature type="non-terminal residue" evidence="1">
    <location>
        <position position="1"/>
    </location>
</feature>
<comment type="caution">
    <text evidence="1">The sequence shown here is derived from an EMBL/GenBank/DDBJ whole genome shotgun (WGS) entry which is preliminary data.</text>
</comment>
<dbReference type="HOGENOM" id="CLU_1344376_0_0_1"/>
<name>A0A261AAK5_CAERE</name>
<reference evidence="1" key="1">
    <citation type="submission" date="2017-08" db="EMBL/GenBank/DDBJ databases">
        <authorList>
            <person name="de Groot N.N."/>
        </authorList>
    </citation>
    <scope>NUCLEOTIDE SEQUENCE [LARGE SCALE GENOMIC DNA]</scope>
    <source>
        <strain evidence="1">PX439</strain>
    </source>
</reference>
<protein>
    <submittedName>
        <fullName evidence="1">Uncharacterized protein</fullName>
    </submittedName>
</protein>
<evidence type="ECO:0000313" key="2">
    <source>
        <dbReference type="Proteomes" id="UP000216624"/>
    </source>
</evidence>
<keyword evidence="2" id="KW-1185">Reference proteome</keyword>
<dbReference type="KEGG" id="crq:GCK72_000011"/>
<dbReference type="EMBL" id="NMWX01000009">
    <property type="protein sequence ID" value="OZF94559.1"/>
    <property type="molecule type" value="Genomic_DNA"/>
</dbReference>
<dbReference type="Proteomes" id="UP000216624">
    <property type="component" value="Unassembled WGS sequence"/>
</dbReference>
<accession>A0A261AAK5</accession>
<organism evidence="1 2">
    <name type="scientific">Caenorhabditis remanei</name>
    <name type="common">Caenorhabditis vulgaris</name>
    <dbReference type="NCBI Taxonomy" id="31234"/>
    <lineage>
        <taxon>Eukaryota</taxon>
        <taxon>Metazoa</taxon>
        <taxon>Ecdysozoa</taxon>
        <taxon>Nematoda</taxon>
        <taxon>Chromadorea</taxon>
        <taxon>Rhabditida</taxon>
        <taxon>Rhabditina</taxon>
        <taxon>Rhabditomorpha</taxon>
        <taxon>Rhabditoidea</taxon>
        <taxon>Rhabditidae</taxon>
        <taxon>Peloderinae</taxon>
        <taxon>Caenorhabditis</taxon>
    </lineage>
</organism>